<dbReference type="Proteomes" id="UP001560045">
    <property type="component" value="Unassembled WGS sequence"/>
</dbReference>
<reference evidence="1 2" key="1">
    <citation type="submission" date="2024-06" db="EMBL/GenBank/DDBJ databases">
        <title>Draft genome sequence of Geodermatophilus badlandi, a novel member of the Geodermatophilaceae isolated from badland sedimentary rocks in the Red desert, Wyoming, USA.</title>
        <authorList>
            <person name="Ben Tekaya S."/>
            <person name="Nouioui I."/>
            <person name="Flores G.M."/>
            <person name="Shaal M.N."/>
            <person name="Bredoire F."/>
            <person name="Basile F."/>
            <person name="Van Diepen L."/>
            <person name="Ward N.L."/>
        </authorList>
    </citation>
    <scope>NUCLEOTIDE SEQUENCE [LARGE SCALE GENOMIC DNA]</scope>
    <source>
        <strain evidence="1 2">WL48A</strain>
    </source>
</reference>
<name>A0ABV3XMN0_9ACTN</name>
<organism evidence="1 2">
    <name type="scientific">Geodermatophilus maliterrae</name>
    <dbReference type="NCBI Taxonomy" id="3162531"/>
    <lineage>
        <taxon>Bacteria</taxon>
        <taxon>Bacillati</taxon>
        <taxon>Actinomycetota</taxon>
        <taxon>Actinomycetes</taxon>
        <taxon>Geodermatophilales</taxon>
        <taxon>Geodermatophilaceae</taxon>
        <taxon>Geodermatophilus</taxon>
    </lineage>
</organism>
<gene>
    <name evidence="1" type="ORF">ABQ292_25020</name>
</gene>
<dbReference type="PIRSF" id="PIRSF017371">
    <property type="entry name" value="UCP017371"/>
    <property type="match status" value="1"/>
</dbReference>
<keyword evidence="2" id="KW-1185">Reference proteome</keyword>
<evidence type="ECO:0000313" key="2">
    <source>
        <dbReference type="Proteomes" id="UP001560045"/>
    </source>
</evidence>
<comment type="caution">
    <text evidence="1">The sequence shown here is derived from an EMBL/GenBank/DDBJ whole genome shotgun (WGS) entry which is preliminary data.</text>
</comment>
<dbReference type="Pfam" id="PF10604">
    <property type="entry name" value="Polyketide_cyc2"/>
    <property type="match status" value="1"/>
</dbReference>
<dbReference type="EMBL" id="JBFNXQ010000146">
    <property type="protein sequence ID" value="MEX5721621.1"/>
    <property type="molecule type" value="Genomic_DNA"/>
</dbReference>
<dbReference type="InterPro" id="IPR019587">
    <property type="entry name" value="Polyketide_cyclase/dehydratase"/>
</dbReference>
<dbReference type="InterPro" id="IPR023393">
    <property type="entry name" value="START-like_dom_sf"/>
</dbReference>
<dbReference type="RefSeq" id="WP_369210420.1">
    <property type="nucleotide sequence ID" value="NZ_JBFNXQ010000146.1"/>
</dbReference>
<evidence type="ECO:0000313" key="1">
    <source>
        <dbReference type="EMBL" id="MEX5721621.1"/>
    </source>
</evidence>
<proteinExistence type="predicted"/>
<dbReference type="Gene3D" id="3.30.530.20">
    <property type="match status" value="1"/>
</dbReference>
<dbReference type="InterPro" id="IPR014488">
    <property type="entry name" value="UCP017371"/>
</dbReference>
<sequence>MGQVVATAERVVRAPADRVRAALADYAGTRSRVLPEQFSDYRLEAGGQGSGTRVHWRFAATSKRVRDQLIEVSEPDGTLVERDTRSSMVTTWTVTPADAGTSTVRVRTTWDGAGGVGGFFERTFAPRGLRRVYDDLLGRLDQELSASAGAA</sequence>
<protein>
    <submittedName>
        <fullName evidence="1">SRPBCC family protein</fullName>
    </submittedName>
</protein>
<dbReference type="SUPFAM" id="SSF55961">
    <property type="entry name" value="Bet v1-like"/>
    <property type="match status" value="1"/>
</dbReference>
<accession>A0ABV3XMN0</accession>